<dbReference type="InterPro" id="IPR004437">
    <property type="entry name" value="ParB/RepB/Spo0J"/>
</dbReference>
<dbReference type="SMART" id="SM00470">
    <property type="entry name" value="ParB"/>
    <property type="match status" value="1"/>
</dbReference>
<feature type="domain" description="ParB-like N-terminal" evidence="2">
    <location>
        <begin position="7"/>
        <end position="97"/>
    </location>
</feature>
<accession>X1JXG0</accession>
<dbReference type="Pfam" id="PF02195">
    <property type="entry name" value="ParB_N"/>
    <property type="match status" value="1"/>
</dbReference>
<sequence>MVVDKTKKIPFQDLKPNSYNPRKTFRSASLKELAENIKTMGLIEPLVVRPLEDNKFEIVCGMRRYHALKSLKHKTVLCVIKELTDIEALDISFSENMQRDNLNPIEQAKMYLKRMEMMKG</sequence>
<dbReference type="InterPro" id="IPR036086">
    <property type="entry name" value="ParB/Sulfiredoxin_sf"/>
</dbReference>
<comment type="caution">
    <text evidence="3">The sequence shown here is derived from an EMBL/GenBank/DDBJ whole genome shotgun (WGS) entry which is preliminary data.</text>
</comment>
<dbReference type="PANTHER" id="PTHR33375:SF1">
    <property type="entry name" value="CHROMOSOME-PARTITIONING PROTEIN PARB-RELATED"/>
    <property type="match status" value="1"/>
</dbReference>
<dbReference type="GO" id="GO:0003677">
    <property type="term" value="F:DNA binding"/>
    <property type="evidence" value="ECO:0007669"/>
    <property type="project" value="UniProtKB-KW"/>
</dbReference>
<proteinExistence type="predicted"/>
<dbReference type="GO" id="GO:0005694">
    <property type="term" value="C:chromosome"/>
    <property type="evidence" value="ECO:0007669"/>
    <property type="project" value="TreeGrafter"/>
</dbReference>
<dbReference type="FunFam" id="3.90.1530.30:FF:000001">
    <property type="entry name" value="Chromosome partitioning protein ParB"/>
    <property type="match status" value="1"/>
</dbReference>
<dbReference type="GO" id="GO:0045881">
    <property type="term" value="P:positive regulation of sporulation resulting in formation of a cellular spore"/>
    <property type="evidence" value="ECO:0007669"/>
    <property type="project" value="TreeGrafter"/>
</dbReference>
<dbReference type="NCBIfam" id="TIGR00180">
    <property type="entry name" value="parB_part"/>
    <property type="match status" value="1"/>
</dbReference>
<evidence type="ECO:0000313" key="3">
    <source>
        <dbReference type="EMBL" id="GAH86055.1"/>
    </source>
</evidence>
<keyword evidence="1" id="KW-0238">DNA-binding</keyword>
<dbReference type="Gene3D" id="3.90.1530.30">
    <property type="match status" value="1"/>
</dbReference>
<organism evidence="3">
    <name type="scientific">marine sediment metagenome</name>
    <dbReference type="NCBI Taxonomy" id="412755"/>
    <lineage>
        <taxon>unclassified sequences</taxon>
        <taxon>metagenomes</taxon>
        <taxon>ecological metagenomes</taxon>
    </lineage>
</organism>
<evidence type="ECO:0000256" key="1">
    <source>
        <dbReference type="ARBA" id="ARBA00023125"/>
    </source>
</evidence>
<dbReference type="EMBL" id="BARU01038567">
    <property type="protein sequence ID" value="GAH86055.1"/>
    <property type="molecule type" value="Genomic_DNA"/>
</dbReference>
<dbReference type="AlphaFoldDB" id="X1JXG0"/>
<dbReference type="GO" id="GO:0007059">
    <property type="term" value="P:chromosome segregation"/>
    <property type="evidence" value="ECO:0007669"/>
    <property type="project" value="TreeGrafter"/>
</dbReference>
<evidence type="ECO:0000259" key="2">
    <source>
        <dbReference type="SMART" id="SM00470"/>
    </source>
</evidence>
<name>X1JXG0_9ZZZZ</name>
<reference evidence="3" key="1">
    <citation type="journal article" date="2014" name="Front. Microbiol.">
        <title>High frequency of phylogenetically diverse reductive dehalogenase-homologous genes in deep subseafloor sedimentary metagenomes.</title>
        <authorList>
            <person name="Kawai M."/>
            <person name="Futagami T."/>
            <person name="Toyoda A."/>
            <person name="Takaki Y."/>
            <person name="Nishi S."/>
            <person name="Hori S."/>
            <person name="Arai W."/>
            <person name="Tsubouchi T."/>
            <person name="Morono Y."/>
            <person name="Uchiyama I."/>
            <person name="Ito T."/>
            <person name="Fujiyama A."/>
            <person name="Inagaki F."/>
            <person name="Takami H."/>
        </authorList>
    </citation>
    <scope>NUCLEOTIDE SEQUENCE</scope>
    <source>
        <strain evidence="3">Expedition CK06-06</strain>
    </source>
</reference>
<dbReference type="InterPro" id="IPR003115">
    <property type="entry name" value="ParB_N"/>
</dbReference>
<dbReference type="PANTHER" id="PTHR33375">
    <property type="entry name" value="CHROMOSOME-PARTITIONING PROTEIN PARB-RELATED"/>
    <property type="match status" value="1"/>
</dbReference>
<protein>
    <recommendedName>
        <fullName evidence="2">ParB-like N-terminal domain-containing protein</fullName>
    </recommendedName>
</protein>
<dbReference type="SUPFAM" id="SSF110849">
    <property type="entry name" value="ParB/Sulfiredoxin"/>
    <property type="match status" value="1"/>
</dbReference>
<gene>
    <name evidence="3" type="ORF">S03H2_59919</name>
</gene>
<dbReference type="InterPro" id="IPR050336">
    <property type="entry name" value="Chromosome_partition/occlusion"/>
</dbReference>
<dbReference type="Gene3D" id="1.10.10.2830">
    <property type="match status" value="1"/>
</dbReference>
<feature type="non-terminal residue" evidence="3">
    <location>
        <position position="120"/>
    </location>
</feature>